<dbReference type="EMBL" id="AUZY01003665">
    <property type="protein sequence ID" value="EQD67898.1"/>
    <property type="molecule type" value="Genomic_DNA"/>
</dbReference>
<sequence>MSSGYHGKRVLDRITFRLEEPAIYVVLGSNGAGKTTLFRTIAGILRPYTGSVRLDGRPVDEPGARDRLHFLSHIDGLPDGLRVEETLRFYAAVQGATQADVDRVLRLLEIEPLRNRFVSELSAGQKKRTAIARIFLRERDLYLLDEPTANLDPKAASEIRDLVLRLSRDRVVLYSSHNLFEAREIGTYVIALKDRRLSLFERIADLRAAKYTVGVRAWAGAEPLAGAPHRGDYAIFELPGPEAVAGLIQRLQTQGVQIREVRELGNPLEDLFA</sequence>
<evidence type="ECO:0000256" key="4">
    <source>
        <dbReference type="ARBA" id="ARBA00022840"/>
    </source>
</evidence>
<dbReference type="Gene3D" id="3.40.50.300">
    <property type="entry name" value="P-loop containing nucleotide triphosphate hydrolases"/>
    <property type="match status" value="1"/>
</dbReference>
<dbReference type="GO" id="GO:0016887">
    <property type="term" value="F:ATP hydrolysis activity"/>
    <property type="evidence" value="ECO:0007669"/>
    <property type="project" value="InterPro"/>
</dbReference>
<dbReference type="InterPro" id="IPR005895">
    <property type="entry name" value="ABC_transptr_haem_export_CcmA"/>
</dbReference>
<dbReference type="InterPro" id="IPR003593">
    <property type="entry name" value="AAA+_ATPase"/>
</dbReference>
<dbReference type="SMART" id="SM00382">
    <property type="entry name" value="AAA"/>
    <property type="match status" value="1"/>
</dbReference>
<dbReference type="InterPro" id="IPR051782">
    <property type="entry name" value="ABC_Transporter_VariousFunc"/>
</dbReference>
<feature type="domain" description="ABC transporter" evidence="5">
    <location>
        <begin position="1"/>
        <end position="219"/>
    </location>
</feature>
<dbReference type="SUPFAM" id="SSF52540">
    <property type="entry name" value="P-loop containing nucleoside triphosphate hydrolases"/>
    <property type="match status" value="1"/>
</dbReference>
<keyword evidence="1" id="KW-0813">Transport</keyword>
<evidence type="ECO:0000256" key="1">
    <source>
        <dbReference type="ARBA" id="ARBA00022448"/>
    </source>
</evidence>
<dbReference type="NCBIfam" id="TIGR01189">
    <property type="entry name" value="ccmA"/>
    <property type="match status" value="1"/>
</dbReference>
<accession>T1BH07</accession>
<protein>
    <submittedName>
        <fullName evidence="6">ABC transporter, ATP-binding protein</fullName>
    </submittedName>
</protein>
<evidence type="ECO:0000256" key="2">
    <source>
        <dbReference type="ARBA" id="ARBA00022741"/>
    </source>
</evidence>
<reference evidence="6" key="1">
    <citation type="submission" date="2013-08" db="EMBL/GenBank/DDBJ databases">
        <authorList>
            <person name="Mendez C."/>
            <person name="Richter M."/>
            <person name="Ferrer M."/>
            <person name="Sanchez J."/>
        </authorList>
    </citation>
    <scope>NUCLEOTIDE SEQUENCE</scope>
</reference>
<dbReference type="GO" id="GO:0022857">
    <property type="term" value="F:transmembrane transporter activity"/>
    <property type="evidence" value="ECO:0007669"/>
    <property type="project" value="InterPro"/>
</dbReference>
<dbReference type="InterPro" id="IPR003439">
    <property type="entry name" value="ABC_transporter-like_ATP-bd"/>
</dbReference>
<proteinExistence type="predicted"/>
<organism evidence="6">
    <name type="scientific">mine drainage metagenome</name>
    <dbReference type="NCBI Taxonomy" id="410659"/>
    <lineage>
        <taxon>unclassified sequences</taxon>
        <taxon>metagenomes</taxon>
        <taxon>ecological metagenomes</taxon>
    </lineage>
</organism>
<reference evidence="6" key="2">
    <citation type="journal article" date="2014" name="ISME J.">
        <title>Microbial stratification in low pH oxic and suboxic macroscopic growths along an acid mine drainage.</title>
        <authorList>
            <person name="Mendez-Garcia C."/>
            <person name="Mesa V."/>
            <person name="Sprenger R.R."/>
            <person name="Richter M."/>
            <person name="Diez M.S."/>
            <person name="Solano J."/>
            <person name="Bargiela R."/>
            <person name="Golyshina O.V."/>
            <person name="Manteca A."/>
            <person name="Ramos J.L."/>
            <person name="Gallego J.R."/>
            <person name="Llorente I."/>
            <person name="Martins Dos Santos V.A."/>
            <person name="Jensen O.N."/>
            <person name="Pelaez A.I."/>
            <person name="Sanchez J."/>
            <person name="Ferrer M."/>
        </authorList>
    </citation>
    <scope>NUCLEOTIDE SEQUENCE</scope>
</reference>
<dbReference type="InterPro" id="IPR027417">
    <property type="entry name" value="P-loop_NTPase"/>
</dbReference>
<keyword evidence="4 6" id="KW-0067">ATP-binding</keyword>
<dbReference type="PROSITE" id="PS50893">
    <property type="entry name" value="ABC_TRANSPORTER_2"/>
    <property type="match status" value="1"/>
</dbReference>
<dbReference type="Pfam" id="PF00005">
    <property type="entry name" value="ABC_tran"/>
    <property type="match status" value="1"/>
</dbReference>
<dbReference type="GO" id="GO:0005524">
    <property type="term" value="F:ATP binding"/>
    <property type="evidence" value="ECO:0007669"/>
    <property type="project" value="UniProtKB-KW"/>
</dbReference>
<dbReference type="PANTHER" id="PTHR42939:SF1">
    <property type="entry name" value="ABC TRANSPORTER ATP-BINDING PROTEIN ALBC-RELATED"/>
    <property type="match status" value="1"/>
</dbReference>
<evidence type="ECO:0000256" key="3">
    <source>
        <dbReference type="ARBA" id="ARBA00022748"/>
    </source>
</evidence>
<gene>
    <name evidence="6" type="ORF">B1B_05776</name>
</gene>
<dbReference type="PANTHER" id="PTHR42939">
    <property type="entry name" value="ABC TRANSPORTER ATP-BINDING PROTEIN ALBC-RELATED"/>
    <property type="match status" value="1"/>
</dbReference>
<keyword evidence="3" id="KW-0201">Cytochrome c-type biogenesis</keyword>
<evidence type="ECO:0000313" key="6">
    <source>
        <dbReference type="EMBL" id="EQD67898.1"/>
    </source>
</evidence>
<comment type="caution">
    <text evidence="6">The sequence shown here is derived from an EMBL/GenBank/DDBJ whole genome shotgun (WGS) entry which is preliminary data.</text>
</comment>
<evidence type="ECO:0000259" key="5">
    <source>
        <dbReference type="PROSITE" id="PS50893"/>
    </source>
</evidence>
<dbReference type="AlphaFoldDB" id="T1BH07"/>
<dbReference type="GO" id="GO:0017004">
    <property type="term" value="P:cytochrome complex assembly"/>
    <property type="evidence" value="ECO:0007669"/>
    <property type="project" value="UniProtKB-KW"/>
</dbReference>
<dbReference type="CDD" id="cd03230">
    <property type="entry name" value="ABC_DR_subfamily_A"/>
    <property type="match status" value="1"/>
</dbReference>
<name>T1BH07_9ZZZZ</name>
<keyword evidence="2" id="KW-0547">Nucleotide-binding</keyword>